<dbReference type="Proteomes" id="UP000586918">
    <property type="component" value="Unassembled WGS sequence"/>
</dbReference>
<keyword evidence="3" id="KW-1185">Reference proteome</keyword>
<sequence>MLGVGIRTAQAAGLMIGGGGGAAAGLIMGAVICSVRIEALIGAFRGSAWPDGAAGAV</sequence>
<evidence type="ECO:0000313" key="3">
    <source>
        <dbReference type="Proteomes" id="UP000586918"/>
    </source>
</evidence>
<keyword evidence="1" id="KW-1133">Transmembrane helix</keyword>
<evidence type="ECO:0000256" key="1">
    <source>
        <dbReference type="SAM" id="Phobius"/>
    </source>
</evidence>
<keyword evidence="1" id="KW-0472">Membrane</keyword>
<name>A0A848DPR2_9PSEU</name>
<feature type="transmembrane region" description="Helical" evidence="1">
    <location>
        <begin position="12"/>
        <end position="35"/>
    </location>
</feature>
<dbReference type="RefSeq" id="WP_169415209.1">
    <property type="nucleotide sequence ID" value="NZ_JAAXKZ010000116.1"/>
</dbReference>
<gene>
    <name evidence="2" type="ORF">HF519_23700</name>
</gene>
<dbReference type="EMBL" id="JAAXKZ010000116">
    <property type="protein sequence ID" value="NMH94525.1"/>
    <property type="molecule type" value="Genomic_DNA"/>
</dbReference>
<accession>A0A848DPR2</accession>
<reference evidence="2 3" key="1">
    <citation type="submission" date="2020-04" db="EMBL/GenBank/DDBJ databases">
        <authorList>
            <person name="Klaysubun C."/>
            <person name="Duangmal K."/>
            <person name="Lipun K."/>
        </authorList>
    </citation>
    <scope>NUCLEOTIDE SEQUENCE [LARGE SCALE GENOMIC DNA]</scope>
    <source>
        <strain evidence="2 3">DSM 45300</strain>
    </source>
</reference>
<comment type="caution">
    <text evidence="2">The sequence shown here is derived from an EMBL/GenBank/DDBJ whole genome shotgun (WGS) entry which is preliminary data.</text>
</comment>
<organism evidence="2 3">
    <name type="scientific">Pseudonocardia bannensis</name>
    <dbReference type="NCBI Taxonomy" id="630973"/>
    <lineage>
        <taxon>Bacteria</taxon>
        <taxon>Bacillati</taxon>
        <taxon>Actinomycetota</taxon>
        <taxon>Actinomycetes</taxon>
        <taxon>Pseudonocardiales</taxon>
        <taxon>Pseudonocardiaceae</taxon>
        <taxon>Pseudonocardia</taxon>
    </lineage>
</organism>
<evidence type="ECO:0000313" key="2">
    <source>
        <dbReference type="EMBL" id="NMH94525.1"/>
    </source>
</evidence>
<proteinExistence type="predicted"/>
<protein>
    <submittedName>
        <fullName evidence="2">Uncharacterized protein</fullName>
    </submittedName>
</protein>
<keyword evidence="1" id="KW-0812">Transmembrane</keyword>
<dbReference type="AlphaFoldDB" id="A0A848DPR2"/>